<sequence>KRLMIDATHLKAHRTSASLLKKELFPVISDGQKAA</sequence>
<accession>A0A252BMX5</accession>
<comment type="caution">
    <text evidence="1">The sequence shown here is derived from an EMBL/GenBank/DDBJ whole genome shotgun (WGS) entry which is preliminary data.</text>
</comment>
<gene>
    <name evidence="1" type="ORF">HK26_02370</name>
</gene>
<evidence type="ECO:0000313" key="2">
    <source>
        <dbReference type="Proteomes" id="UP000194931"/>
    </source>
</evidence>
<dbReference type="EMBL" id="JOPJ01000137">
    <property type="protein sequence ID" value="OUJ08230.1"/>
    <property type="molecule type" value="Genomic_DNA"/>
</dbReference>
<dbReference type="eggNOG" id="COG3293">
    <property type="taxonomic scope" value="Bacteria"/>
</dbReference>
<keyword evidence="2" id="KW-1185">Reference proteome</keyword>
<dbReference type="Proteomes" id="UP000194931">
    <property type="component" value="Unassembled WGS sequence"/>
</dbReference>
<dbReference type="STRING" id="1236501.GCA_000613865_00885"/>
<organism evidence="1 2">
    <name type="scientific">Acetobacter okinawensis</name>
    <dbReference type="NCBI Taxonomy" id="1076594"/>
    <lineage>
        <taxon>Bacteria</taxon>
        <taxon>Pseudomonadati</taxon>
        <taxon>Pseudomonadota</taxon>
        <taxon>Alphaproteobacteria</taxon>
        <taxon>Acetobacterales</taxon>
        <taxon>Acetobacteraceae</taxon>
        <taxon>Acetobacter</taxon>
    </lineage>
</organism>
<feature type="non-terminal residue" evidence="1">
    <location>
        <position position="1"/>
    </location>
</feature>
<evidence type="ECO:0000313" key="1">
    <source>
        <dbReference type="EMBL" id="OUJ08230.1"/>
    </source>
</evidence>
<proteinExistence type="predicted"/>
<dbReference type="AlphaFoldDB" id="A0A252BMX5"/>
<protein>
    <submittedName>
        <fullName evidence="1">Transposase</fullName>
    </submittedName>
</protein>
<name>A0A252BMX5_9PROT</name>
<reference evidence="2" key="1">
    <citation type="submission" date="2014-06" db="EMBL/GenBank/DDBJ databases">
        <authorList>
            <person name="Winans N.J."/>
            <person name="Newell P.D."/>
            <person name="Douglas A.E."/>
        </authorList>
    </citation>
    <scope>NUCLEOTIDE SEQUENCE [LARGE SCALE GENOMIC DNA]</scope>
</reference>